<feature type="domain" description="Metalloprotease TldD/E C-terminal" evidence="2">
    <location>
        <begin position="144"/>
        <end position="292"/>
    </location>
</feature>
<dbReference type="AlphaFoldDB" id="F4G2A3"/>
<dbReference type="InterPro" id="IPR045569">
    <property type="entry name" value="Metalloprtase-TldD/E_C"/>
</dbReference>
<dbReference type="Proteomes" id="UP000007812">
    <property type="component" value="Chromosome"/>
</dbReference>
<dbReference type="eggNOG" id="arCOG00323">
    <property type="taxonomic scope" value="Archaea"/>
</dbReference>
<reference evidence="3 4" key="1">
    <citation type="journal article" date="2011" name="J. Bacteriol.">
        <title>Complete genome sequence of Metallosphaera cuprina, a metal sulfide-oxidizing archaeon from a hot spring.</title>
        <authorList>
            <person name="Liu L.J."/>
            <person name="You X.Y."/>
            <person name="Zheng H."/>
            <person name="Wang S."/>
            <person name="Jiang C.Y."/>
            <person name="Liu S.J."/>
        </authorList>
    </citation>
    <scope>NUCLEOTIDE SEQUENCE [LARGE SCALE GENOMIC DNA]</scope>
    <source>
        <strain evidence="3 4">Ar-4</strain>
    </source>
</reference>
<dbReference type="InterPro" id="IPR036059">
    <property type="entry name" value="TldD/PmbA_sf"/>
</dbReference>
<dbReference type="GO" id="GO:0006508">
    <property type="term" value="P:proteolysis"/>
    <property type="evidence" value="ECO:0007669"/>
    <property type="project" value="UniProtKB-KW"/>
</dbReference>
<protein>
    <submittedName>
        <fullName evidence="3">Zn-dependent protease-like protein</fullName>
    </submittedName>
</protein>
<dbReference type="GO" id="GO:0008237">
    <property type="term" value="F:metallopeptidase activity"/>
    <property type="evidence" value="ECO:0007669"/>
    <property type="project" value="InterPro"/>
</dbReference>
<dbReference type="PANTHER" id="PTHR30624">
    <property type="entry name" value="UNCHARACTERIZED PROTEIN TLDD AND PMBA"/>
    <property type="match status" value="1"/>
</dbReference>
<organism evidence="3 4">
    <name type="scientific">Metallosphaera cuprina (strain Ar-4)</name>
    <dbReference type="NCBI Taxonomy" id="1006006"/>
    <lineage>
        <taxon>Archaea</taxon>
        <taxon>Thermoproteota</taxon>
        <taxon>Thermoprotei</taxon>
        <taxon>Sulfolobales</taxon>
        <taxon>Sulfolobaceae</taxon>
        <taxon>Metallosphaera</taxon>
    </lineage>
</organism>
<dbReference type="RefSeq" id="WP_013737449.1">
    <property type="nucleotide sequence ID" value="NC_015435.1"/>
</dbReference>
<dbReference type="InterPro" id="IPR051463">
    <property type="entry name" value="Peptidase_U62_metallo"/>
</dbReference>
<comment type="similarity">
    <text evidence="1">Belongs to the peptidase U62 family.</text>
</comment>
<dbReference type="HOGENOM" id="CLU_757837_0_0_2"/>
<proteinExistence type="inferred from homology"/>
<dbReference type="PATRIC" id="fig|1006006.8.peg.844"/>
<evidence type="ECO:0000256" key="1">
    <source>
        <dbReference type="ARBA" id="ARBA00005836"/>
    </source>
</evidence>
<dbReference type="GO" id="GO:0005829">
    <property type="term" value="C:cytosol"/>
    <property type="evidence" value="ECO:0007669"/>
    <property type="project" value="TreeGrafter"/>
</dbReference>
<dbReference type="SUPFAM" id="SSF111283">
    <property type="entry name" value="Putative modulator of DNA gyrase, PmbA/TldD"/>
    <property type="match status" value="1"/>
</dbReference>
<dbReference type="KEGG" id="mcn:Mcup_0846"/>
<evidence type="ECO:0000259" key="2">
    <source>
        <dbReference type="Pfam" id="PF19289"/>
    </source>
</evidence>
<gene>
    <name evidence="3" type="ordered locus">Mcup_0846</name>
</gene>
<dbReference type="OrthoDB" id="84520at2157"/>
<dbReference type="GeneID" id="10493037"/>
<dbReference type="STRING" id="1006006.Mcup_0846"/>
<evidence type="ECO:0000313" key="4">
    <source>
        <dbReference type="Proteomes" id="UP000007812"/>
    </source>
</evidence>
<dbReference type="PANTHER" id="PTHR30624:SF0">
    <property type="entry name" value="METALLOPROTEASE SLR0863"/>
    <property type="match status" value="1"/>
</dbReference>
<evidence type="ECO:0000313" key="3">
    <source>
        <dbReference type="EMBL" id="AEB94951.1"/>
    </source>
</evidence>
<accession>F4G2A3</accession>
<sequence>MKYVLIKESVIKERDASNWITYERTEKVEIERFMTSTGWSSIGEDRKPEDLCQSFTHPSFEYWNKRGEILKKIGDGEKIEIRKVIRQMSWENYACVEQKVVNFITLNDRRFGFTGNPSDIPSVIEFLKQDAGFKQVPLFLDHGTVILDPEATGRLISTLASMLKANNKLLTNEERGLPDITVYDDPLIPYSHVFYTFDDEGVKTRRKELIGNGQVQDYLGTLYLGHHGNGRGFYPKPDFFNVVLKPGDWKVQELMEETKNGFLVLGSTGAEIVKKGIRLKPRKVISLGGGEIMVRELAIPLAELSTLDAITSDSRSVYLDEDHGAVAPFVRIKARFLY</sequence>
<keyword evidence="4" id="KW-1185">Reference proteome</keyword>
<name>F4G2A3_METCR</name>
<dbReference type="Pfam" id="PF19289">
    <property type="entry name" value="PmbA_TldD_3rd"/>
    <property type="match status" value="1"/>
</dbReference>
<dbReference type="EMBL" id="CP002656">
    <property type="protein sequence ID" value="AEB94951.1"/>
    <property type="molecule type" value="Genomic_DNA"/>
</dbReference>